<dbReference type="EMBL" id="JACGWN010000008">
    <property type="protein sequence ID" value="KAL0439195.1"/>
    <property type="molecule type" value="Genomic_DNA"/>
</dbReference>
<evidence type="ECO:0000313" key="2">
    <source>
        <dbReference type="EMBL" id="KAL0439195.1"/>
    </source>
</evidence>
<reference evidence="2" key="1">
    <citation type="submission" date="2020-06" db="EMBL/GenBank/DDBJ databases">
        <authorList>
            <person name="Li T."/>
            <person name="Hu X."/>
            <person name="Zhang T."/>
            <person name="Song X."/>
            <person name="Zhang H."/>
            <person name="Dai N."/>
            <person name="Sheng W."/>
            <person name="Hou X."/>
            <person name="Wei L."/>
        </authorList>
    </citation>
    <scope>NUCLEOTIDE SEQUENCE</scope>
    <source>
        <strain evidence="2">KEN1</strain>
        <tissue evidence="2">Leaf</tissue>
    </source>
</reference>
<name>A0AAW2WBT6_9LAMI</name>
<proteinExistence type="predicted"/>
<protein>
    <recommendedName>
        <fullName evidence="1">Zinc knuckle CX2CX4HX4C domain-containing protein</fullName>
    </recommendedName>
</protein>
<reference evidence="2" key="2">
    <citation type="journal article" date="2024" name="Plant">
        <title>Genomic evolution and insights into agronomic trait innovations of Sesamum species.</title>
        <authorList>
            <person name="Miao H."/>
            <person name="Wang L."/>
            <person name="Qu L."/>
            <person name="Liu H."/>
            <person name="Sun Y."/>
            <person name="Le M."/>
            <person name="Wang Q."/>
            <person name="Wei S."/>
            <person name="Zheng Y."/>
            <person name="Lin W."/>
            <person name="Duan Y."/>
            <person name="Cao H."/>
            <person name="Xiong S."/>
            <person name="Wang X."/>
            <person name="Wei L."/>
            <person name="Li C."/>
            <person name="Ma Q."/>
            <person name="Ju M."/>
            <person name="Zhao R."/>
            <person name="Li G."/>
            <person name="Mu C."/>
            <person name="Tian Q."/>
            <person name="Mei H."/>
            <person name="Zhang T."/>
            <person name="Gao T."/>
            <person name="Zhang H."/>
        </authorList>
    </citation>
    <scope>NUCLEOTIDE SEQUENCE</scope>
    <source>
        <strain evidence="2">KEN1</strain>
    </source>
</reference>
<gene>
    <name evidence="2" type="ORF">Slati_2402500</name>
</gene>
<dbReference type="InterPro" id="IPR025836">
    <property type="entry name" value="Zn_knuckle_CX2CX4HX4C"/>
</dbReference>
<comment type="caution">
    <text evidence="2">The sequence shown here is derived from an EMBL/GenBank/DDBJ whole genome shotgun (WGS) entry which is preliminary data.</text>
</comment>
<organism evidence="2">
    <name type="scientific">Sesamum latifolium</name>
    <dbReference type="NCBI Taxonomy" id="2727402"/>
    <lineage>
        <taxon>Eukaryota</taxon>
        <taxon>Viridiplantae</taxon>
        <taxon>Streptophyta</taxon>
        <taxon>Embryophyta</taxon>
        <taxon>Tracheophyta</taxon>
        <taxon>Spermatophyta</taxon>
        <taxon>Magnoliopsida</taxon>
        <taxon>eudicotyledons</taxon>
        <taxon>Gunneridae</taxon>
        <taxon>Pentapetalae</taxon>
        <taxon>asterids</taxon>
        <taxon>lamiids</taxon>
        <taxon>Lamiales</taxon>
        <taxon>Pedaliaceae</taxon>
        <taxon>Sesamum</taxon>
    </lineage>
</organism>
<dbReference type="Pfam" id="PF14392">
    <property type="entry name" value="zf-CCHC_4"/>
    <property type="match status" value="1"/>
</dbReference>
<sequence>MDMEESRRAWGASLRIRVAINVTNPLIRALRVRTTLGDALLVSFTYERLQNFCYLVMFPKSVSFILPMIFRTRGRRFLTDHGFALRLALGVRLVRGKVLLLFKISVALRPIHCEVKLCLVNLVIDRGQSHMPLVTGRGISRICKALVTRIRAVDVWERLNLLIIPLWNNVSLTGRQIFALR</sequence>
<dbReference type="AlphaFoldDB" id="A0AAW2WBT6"/>
<feature type="domain" description="Zinc knuckle CX2CX4HX4C" evidence="1">
    <location>
        <begin position="20"/>
        <end position="55"/>
    </location>
</feature>
<evidence type="ECO:0000259" key="1">
    <source>
        <dbReference type="Pfam" id="PF14392"/>
    </source>
</evidence>
<accession>A0AAW2WBT6</accession>